<sequence length="440" mass="49688">MSNKIVWREGTFLYPQHFQQMEAHLEGVTQRYSALTTSEFAPHCGLTQLSINESLLQLGQFSVRACEGILPDGQYFKMTKEVAMSIPAGSVDQMVYLVVPALLGGSNSFENDSTTSRYKTSFTKIYDFTSNEQEEIEVETASLNAVLKLEQDNLDGFVKLAVGKVLEVDGNGAVIIDRSFIPDCLSIGAADILVERVKELETLANAKANQLLLRLNTALETQSNAALFKEQQLLSTIYHWLPWLEATQKTQHYKLGRFFFELKQFEAALLSVDYEPRLPWTPLTFENLFKQFHGVLSCVKDKLSITQQQNVIEYFWDKSLFDSRRMLLAKVKQSDVLQSQRIVIAVIASEGYIAKEVFQTGFKLAGNKSIVNCIKNATQGVSVKALPFPPAELKEQADTTYFEVDVDDGLWLQIIENKEMLALHIDARIHVDDVKLFMIN</sequence>
<accession>A0A5S3XV23</accession>
<dbReference type="PANTHER" id="PTHR35566">
    <property type="entry name" value="BLR3599 PROTEIN"/>
    <property type="match status" value="1"/>
</dbReference>
<dbReference type="EMBL" id="PNCK01000018">
    <property type="protein sequence ID" value="TMP45155.1"/>
    <property type="molecule type" value="Genomic_DNA"/>
</dbReference>
<evidence type="ECO:0000313" key="2">
    <source>
        <dbReference type="EMBL" id="TMP61464.1"/>
    </source>
</evidence>
<keyword evidence="3" id="KW-1185">Reference proteome</keyword>
<evidence type="ECO:0000313" key="1">
    <source>
        <dbReference type="EMBL" id="TMP45155.1"/>
    </source>
</evidence>
<gene>
    <name evidence="2" type="ORF">CWB96_04045</name>
    <name evidence="1" type="ORF">CWB97_04965</name>
</gene>
<dbReference type="EMBL" id="PNCL01000016">
    <property type="protein sequence ID" value="TMP61464.1"/>
    <property type="molecule type" value="Genomic_DNA"/>
</dbReference>
<dbReference type="NCBIfam" id="TIGR03353">
    <property type="entry name" value="VI_chp_4"/>
    <property type="match status" value="1"/>
</dbReference>
<evidence type="ECO:0000313" key="4">
    <source>
        <dbReference type="Proteomes" id="UP000307706"/>
    </source>
</evidence>
<dbReference type="Proteomes" id="UP000305730">
    <property type="component" value="Unassembled WGS sequence"/>
</dbReference>
<dbReference type="PANTHER" id="PTHR35566:SF1">
    <property type="entry name" value="TYPE VI SECRETION SYSTEM BASEPLATE COMPONENT TSSK1"/>
    <property type="match status" value="1"/>
</dbReference>
<dbReference type="Proteomes" id="UP000307706">
    <property type="component" value="Unassembled WGS sequence"/>
</dbReference>
<evidence type="ECO:0000313" key="3">
    <source>
        <dbReference type="Proteomes" id="UP000305730"/>
    </source>
</evidence>
<organism evidence="2 4">
    <name type="scientific">Pseudoalteromonas citrea</name>
    <dbReference type="NCBI Taxonomy" id="43655"/>
    <lineage>
        <taxon>Bacteria</taxon>
        <taxon>Pseudomonadati</taxon>
        <taxon>Pseudomonadota</taxon>
        <taxon>Gammaproteobacteria</taxon>
        <taxon>Alteromonadales</taxon>
        <taxon>Pseudoalteromonadaceae</taxon>
        <taxon>Pseudoalteromonas</taxon>
    </lineage>
</organism>
<reference evidence="3 4" key="2">
    <citation type="submission" date="2019-06" db="EMBL/GenBank/DDBJ databases">
        <title>Co-occurence of chitin degradation, pigmentation and bioactivity in marine Pseudoalteromonas.</title>
        <authorList>
            <person name="Sonnenschein E.C."/>
            <person name="Bech P.K."/>
        </authorList>
    </citation>
    <scope>NUCLEOTIDE SEQUENCE [LARGE SCALE GENOMIC DNA]</scope>
    <source>
        <strain evidence="4">S2231</strain>
        <strain evidence="1 3">S2233</strain>
    </source>
</reference>
<proteinExistence type="predicted"/>
<dbReference type="AlphaFoldDB" id="A0A5S3XV23"/>
<protein>
    <submittedName>
        <fullName evidence="2">Type VI secretion system baseplate subunit TssK</fullName>
    </submittedName>
</protein>
<comment type="caution">
    <text evidence="2">The sequence shown here is derived from an EMBL/GenBank/DDBJ whole genome shotgun (WGS) entry which is preliminary data.</text>
</comment>
<dbReference type="RefSeq" id="WP_138595432.1">
    <property type="nucleotide sequence ID" value="NZ_PNCK01000018.1"/>
</dbReference>
<dbReference type="Pfam" id="PF05936">
    <property type="entry name" value="T6SS_VasE"/>
    <property type="match status" value="1"/>
</dbReference>
<dbReference type="InterPro" id="IPR010263">
    <property type="entry name" value="T6SS_TssK"/>
</dbReference>
<dbReference type="OrthoDB" id="9775333at2"/>
<reference evidence="3 4" key="1">
    <citation type="submission" date="2017-12" db="EMBL/GenBank/DDBJ databases">
        <authorList>
            <person name="Paulsen S."/>
            <person name="Gram L.K."/>
        </authorList>
    </citation>
    <scope>NUCLEOTIDE SEQUENCE [LARGE SCALE GENOMIC DNA]</scope>
    <source>
        <strain evidence="2 4">S2231</strain>
        <strain evidence="1 3">S2233</strain>
    </source>
</reference>
<name>A0A5S3XV23_9GAMM</name>
<reference evidence="2" key="3">
    <citation type="submission" date="2019-09" db="EMBL/GenBank/DDBJ databases">
        <title>Co-occurence of chitin degradation, pigmentation and bioactivity in marine Pseudoalteromonas.</title>
        <authorList>
            <person name="Sonnenschein E.C."/>
            <person name="Bech P.K."/>
        </authorList>
    </citation>
    <scope>NUCLEOTIDE SEQUENCE</scope>
    <source>
        <strain evidence="2">S2231</strain>
    </source>
</reference>